<dbReference type="KEGG" id="csl:COCSUDRAFT_54203"/>
<protein>
    <submittedName>
        <fullName evidence="1">Uncharacterized protein</fullName>
    </submittedName>
</protein>
<dbReference type="EMBL" id="AGSI01000014">
    <property type="protein sequence ID" value="EIE20708.1"/>
    <property type="molecule type" value="Genomic_DNA"/>
</dbReference>
<dbReference type="Proteomes" id="UP000007264">
    <property type="component" value="Unassembled WGS sequence"/>
</dbReference>
<accession>I0YQN9</accession>
<evidence type="ECO:0000313" key="2">
    <source>
        <dbReference type="Proteomes" id="UP000007264"/>
    </source>
</evidence>
<dbReference type="AlphaFoldDB" id="I0YQN9"/>
<proteinExistence type="predicted"/>
<keyword evidence="2" id="KW-1185">Reference proteome</keyword>
<sequence>MSGQAVTLKNMEQVVFYLKQMAPEEADEKYENVMRQRHMFIYKTEPSNPPSASDIIIDSMCEYALTGYGGTALNEFEDLDVKQERDRKRNVAAAKKAKDRAT</sequence>
<evidence type="ECO:0000313" key="1">
    <source>
        <dbReference type="EMBL" id="EIE20708.1"/>
    </source>
</evidence>
<dbReference type="GeneID" id="17038687"/>
<gene>
    <name evidence="1" type="ORF">COCSUDRAFT_54203</name>
</gene>
<organism evidence="1 2">
    <name type="scientific">Coccomyxa subellipsoidea (strain C-169)</name>
    <name type="common">Green microalga</name>
    <dbReference type="NCBI Taxonomy" id="574566"/>
    <lineage>
        <taxon>Eukaryota</taxon>
        <taxon>Viridiplantae</taxon>
        <taxon>Chlorophyta</taxon>
        <taxon>core chlorophytes</taxon>
        <taxon>Trebouxiophyceae</taxon>
        <taxon>Trebouxiophyceae incertae sedis</taxon>
        <taxon>Coccomyxaceae</taxon>
        <taxon>Coccomyxa</taxon>
        <taxon>Coccomyxa subellipsoidea</taxon>
    </lineage>
</organism>
<name>I0YQN9_COCSC</name>
<comment type="caution">
    <text evidence="1">The sequence shown here is derived from an EMBL/GenBank/DDBJ whole genome shotgun (WGS) entry which is preliminary data.</text>
</comment>
<dbReference type="RefSeq" id="XP_005645252.1">
    <property type="nucleotide sequence ID" value="XM_005645195.1"/>
</dbReference>
<reference evidence="1 2" key="1">
    <citation type="journal article" date="2012" name="Genome Biol.">
        <title>The genome of the polar eukaryotic microalga coccomyxa subellipsoidea reveals traits of cold adaptation.</title>
        <authorList>
            <person name="Blanc G."/>
            <person name="Agarkova I."/>
            <person name="Grimwood J."/>
            <person name="Kuo A."/>
            <person name="Brueggeman A."/>
            <person name="Dunigan D."/>
            <person name="Gurnon J."/>
            <person name="Ladunga I."/>
            <person name="Lindquist E."/>
            <person name="Lucas S."/>
            <person name="Pangilinan J."/>
            <person name="Proschold T."/>
            <person name="Salamov A."/>
            <person name="Schmutz J."/>
            <person name="Weeks D."/>
            <person name="Yamada T."/>
            <person name="Claverie J.M."/>
            <person name="Grigoriev I."/>
            <person name="Van Etten J."/>
            <person name="Lomsadze A."/>
            <person name="Borodovsky M."/>
        </authorList>
    </citation>
    <scope>NUCLEOTIDE SEQUENCE [LARGE SCALE GENOMIC DNA]</scope>
    <source>
        <strain evidence="1 2">C-169</strain>
    </source>
</reference>